<sequence length="44" mass="5072">MRKEDAMHLTEFDLAQRRKSSARFAWALGAVALGLYIVGFFIQR</sequence>
<proteinExistence type="predicted"/>
<organism evidence="2 3">
    <name type="scientific">Zoogloea oryzae</name>
    <dbReference type="NCBI Taxonomy" id="310767"/>
    <lineage>
        <taxon>Bacteria</taxon>
        <taxon>Pseudomonadati</taxon>
        <taxon>Pseudomonadota</taxon>
        <taxon>Betaproteobacteria</taxon>
        <taxon>Rhodocyclales</taxon>
        <taxon>Zoogloeaceae</taxon>
        <taxon>Zoogloea</taxon>
    </lineage>
</organism>
<dbReference type="Proteomes" id="UP001157167">
    <property type="component" value="Unassembled WGS sequence"/>
</dbReference>
<accession>A0ABQ6FEI7</accession>
<dbReference type="EMBL" id="BSPX01000069">
    <property type="protein sequence ID" value="GLT24023.1"/>
    <property type="molecule type" value="Genomic_DNA"/>
</dbReference>
<evidence type="ECO:0000256" key="1">
    <source>
        <dbReference type="SAM" id="Phobius"/>
    </source>
</evidence>
<name>A0ABQ6FEI7_9RHOO</name>
<comment type="caution">
    <text evidence="2">The sequence shown here is derived from an EMBL/GenBank/DDBJ whole genome shotgun (WGS) entry which is preliminary data.</text>
</comment>
<evidence type="ECO:0000313" key="3">
    <source>
        <dbReference type="Proteomes" id="UP001157167"/>
    </source>
</evidence>
<reference evidence="3" key="1">
    <citation type="journal article" date="2019" name="Int. J. Syst. Evol. Microbiol.">
        <title>The Global Catalogue of Microorganisms (GCM) 10K type strain sequencing project: providing services to taxonomists for standard genome sequencing and annotation.</title>
        <authorList>
            <consortium name="The Broad Institute Genomics Platform"/>
            <consortium name="The Broad Institute Genome Sequencing Center for Infectious Disease"/>
            <person name="Wu L."/>
            <person name="Ma J."/>
        </authorList>
    </citation>
    <scope>NUCLEOTIDE SEQUENCE [LARGE SCALE GENOMIC DNA]</scope>
    <source>
        <strain evidence="3">NBRC 102407</strain>
    </source>
</reference>
<gene>
    <name evidence="2" type="ORF">GCM10007933_34940</name>
</gene>
<protein>
    <submittedName>
        <fullName evidence="2">Uncharacterized protein</fullName>
    </submittedName>
</protein>
<keyword evidence="1" id="KW-0472">Membrane</keyword>
<keyword evidence="3" id="KW-1185">Reference proteome</keyword>
<keyword evidence="1" id="KW-1133">Transmembrane helix</keyword>
<feature type="transmembrane region" description="Helical" evidence="1">
    <location>
        <begin position="21"/>
        <end position="42"/>
    </location>
</feature>
<keyword evidence="1" id="KW-0812">Transmembrane</keyword>
<evidence type="ECO:0000313" key="2">
    <source>
        <dbReference type="EMBL" id="GLT24023.1"/>
    </source>
</evidence>